<evidence type="ECO:0008006" key="3">
    <source>
        <dbReference type="Google" id="ProtNLM"/>
    </source>
</evidence>
<organism evidence="1 2">
    <name type="scientific">Cyclobacterium xiamenense</name>
    <dbReference type="NCBI Taxonomy" id="1297121"/>
    <lineage>
        <taxon>Bacteria</taxon>
        <taxon>Pseudomonadati</taxon>
        <taxon>Bacteroidota</taxon>
        <taxon>Cytophagia</taxon>
        <taxon>Cytophagales</taxon>
        <taxon>Cyclobacteriaceae</taxon>
        <taxon>Cyclobacterium</taxon>
    </lineage>
</organism>
<proteinExistence type="predicted"/>
<dbReference type="Proteomes" id="UP000199403">
    <property type="component" value="Unassembled WGS sequence"/>
</dbReference>
<keyword evidence="2" id="KW-1185">Reference proteome</keyword>
<dbReference type="InterPro" id="IPR025316">
    <property type="entry name" value="DUF4221"/>
</dbReference>
<dbReference type="STRING" id="1416801.SAMN05192553_104447"/>
<evidence type="ECO:0000313" key="1">
    <source>
        <dbReference type="EMBL" id="SEJ52164.1"/>
    </source>
</evidence>
<dbReference type="RefSeq" id="WP_244891196.1">
    <property type="nucleotide sequence ID" value="NZ_FNZH01000004.1"/>
</dbReference>
<dbReference type="AlphaFoldDB" id="A0A1H6ZJ47"/>
<accession>A0A1H6ZJ47</accession>
<dbReference type="Pfam" id="PF13970">
    <property type="entry name" value="DUF4221"/>
    <property type="match status" value="1"/>
</dbReference>
<protein>
    <recommendedName>
        <fullName evidence="3">DUF4221 domain-containing protein</fullName>
    </recommendedName>
</protein>
<evidence type="ECO:0000313" key="2">
    <source>
        <dbReference type="Proteomes" id="UP000199403"/>
    </source>
</evidence>
<dbReference type="EMBL" id="FNZH01000004">
    <property type="protein sequence ID" value="SEJ52164.1"/>
    <property type="molecule type" value="Genomic_DNA"/>
</dbReference>
<reference evidence="2" key="1">
    <citation type="submission" date="2016-10" db="EMBL/GenBank/DDBJ databases">
        <authorList>
            <person name="Varghese N."/>
            <person name="Submissions S."/>
        </authorList>
    </citation>
    <scope>NUCLEOTIDE SEQUENCE [LARGE SCALE GENOMIC DNA]</scope>
    <source>
        <strain evidence="2">IBRC-M 10761</strain>
    </source>
</reference>
<gene>
    <name evidence="1" type="ORF">SAMN05192553_104447</name>
</gene>
<name>A0A1H6ZJ47_9BACT</name>
<sequence length="348" mass="40568">MTQDTVVIDPQGSIINLKYGLTHPELSADGNYLYHYNYGEARFDKVNLTDLLLEETLHYEKEGPDGMGGYIGGYALTGNDQVMVWSNRLNALFDQEGKKVRDLKLTRIASEIEGPETFPIRLMEHPSDPNTFYGLYGKWLDHQFFLIRFDLETESYEKIPLPETRKLNDYRMEIEHEGKPAGGFSPKPIAHAIQDNKIVITNGAFNEAYVYDIRLDSLYLKTWESQLTPNQNEYKLPKTVELLQAEEHYMNFNESIYFLPPKWDPVSQRYIRLSFTTQFSENLDEYGEAIETGAEVYLTVLDKDLTMLGETYLEHYPKNPSQHFFTDNKIWLYENMDDELGFVRIRLD</sequence>